<accession>A0A9D1YBF5</accession>
<dbReference type="SUPFAM" id="SSF51351">
    <property type="entry name" value="Triosephosphate isomerase (TIM)"/>
    <property type="match status" value="1"/>
</dbReference>
<dbReference type="Pfam" id="PF00121">
    <property type="entry name" value="TIM"/>
    <property type="match status" value="1"/>
</dbReference>
<dbReference type="GO" id="GO:0046166">
    <property type="term" value="P:glyceraldehyde-3-phosphate biosynthetic process"/>
    <property type="evidence" value="ECO:0007669"/>
    <property type="project" value="TreeGrafter"/>
</dbReference>
<dbReference type="HAMAP" id="MF_00147_B">
    <property type="entry name" value="TIM_B"/>
    <property type="match status" value="1"/>
</dbReference>
<evidence type="ECO:0000256" key="2">
    <source>
        <dbReference type="ARBA" id="ARBA00007422"/>
    </source>
</evidence>
<dbReference type="InterPro" id="IPR000652">
    <property type="entry name" value="Triosephosphate_isomerase"/>
</dbReference>
<evidence type="ECO:0000256" key="10">
    <source>
        <dbReference type="RuleBase" id="RU363013"/>
    </source>
</evidence>
<keyword evidence="8 9" id="KW-0413">Isomerase</keyword>
<dbReference type="Proteomes" id="UP000823915">
    <property type="component" value="Unassembled WGS sequence"/>
</dbReference>
<comment type="catalytic activity">
    <reaction evidence="9 10">
        <text>D-glyceraldehyde 3-phosphate = dihydroxyacetone phosphate</text>
        <dbReference type="Rhea" id="RHEA:18585"/>
        <dbReference type="ChEBI" id="CHEBI:57642"/>
        <dbReference type="ChEBI" id="CHEBI:59776"/>
        <dbReference type="EC" id="5.3.1.1"/>
    </reaction>
</comment>
<reference evidence="11" key="2">
    <citation type="submission" date="2021-04" db="EMBL/GenBank/DDBJ databases">
        <authorList>
            <person name="Gilroy R."/>
        </authorList>
    </citation>
    <scope>NUCLEOTIDE SEQUENCE</scope>
    <source>
        <strain evidence="11">1282</strain>
    </source>
</reference>
<keyword evidence="5 9" id="KW-0312">Gluconeogenesis</keyword>
<dbReference type="PROSITE" id="PS00171">
    <property type="entry name" value="TIM_1"/>
    <property type="match status" value="1"/>
</dbReference>
<dbReference type="NCBIfam" id="TIGR00419">
    <property type="entry name" value="tim"/>
    <property type="match status" value="1"/>
</dbReference>
<comment type="pathway">
    <text evidence="9 10">Carbohydrate biosynthesis; gluconeogenesis.</text>
</comment>
<dbReference type="InterPro" id="IPR035990">
    <property type="entry name" value="TIM_sf"/>
</dbReference>
<dbReference type="Gene3D" id="3.20.20.70">
    <property type="entry name" value="Aldolase class I"/>
    <property type="match status" value="1"/>
</dbReference>
<comment type="similarity">
    <text evidence="2 9 10">Belongs to the triosephosphate isomerase family.</text>
</comment>
<evidence type="ECO:0000256" key="6">
    <source>
        <dbReference type="ARBA" id="ARBA00022490"/>
    </source>
</evidence>
<protein>
    <recommendedName>
        <fullName evidence="4 9">Triosephosphate isomerase</fullName>
        <shortName evidence="9">TIM</shortName>
        <shortName evidence="9">TPI</shortName>
        <ecNumber evidence="3 9">5.3.1.1</ecNumber>
    </recommendedName>
    <alternativeName>
        <fullName evidence="9">Triose-phosphate isomerase</fullName>
    </alternativeName>
</protein>
<dbReference type="PANTHER" id="PTHR21139">
    <property type="entry name" value="TRIOSEPHOSPHATE ISOMERASE"/>
    <property type="match status" value="1"/>
</dbReference>
<name>A0A9D1YBF5_9FIRM</name>
<evidence type="ECO:0000313" key="11">
    <source>
        <dbReference type="EMBL" id="HIY25843.1"/>
    </source>
</evidence>
<dbReference type="InterPro" id="IPR022896">
    <property type="entry name" value="TrioseP_Isoase_bac/euk"/>
</dbReference>
<evidence type="ECO:0000256" key="9">
    <source>
        <dbReference type="HAMAP-Rule" id="MF_00147"/>
    </source>
</evidence>
<dbReference type="PANTHER" id="PTHR21139:SF42">
    <property type="entry name" value="TRIOSEPHOSPHATE ISOMERASE"/>
    <property type="match status" value="1"/>
</dbReference>
<dbReference type="PROSITE" id="PS51440">
    <property type="entry name" value="TIM_2"/>
    <property type="match status" value="1"/>
</dbReference>
<comment type="pathway">
    <text evidence="1 9 10">Carbohydrate degradation; glycolysis; D-glyceraldehyde 3-phosphate from glycerone phosphate: step 1/1.</text>
</comment>
<sequence length="256" mass="26833">MNKALRKAVIAGNWKMNKTPAEAKELIAAIAPLVKDAGCEVIACTPFVDLSAAQEAAAGTNIQIGAENCHWEVSGAYTGEISAQMLSSMGVNIVIIGHSERRQYFGETDVTVQKRVRAALDAGLTVILCVGETLEQREQGITSELVAMQTKIALGGVSAEELKRVIIAYEPVWAIGTGKTATAQQANEVCHTIREVIADLYGKDAADAFTIQYGGSMNAGNAAELLAQPDVDGGLIGGASLKPQDFATIVKAATEG</sequence>
<feature type="binding site" evidence="9">
    <location>
        <begin position="237"/>
        <end position="238"/>
    </location>
    <ligand>
        <name>substrate</name>
    </ligand>
</feature>
<organism evidence="11 12">
    <name type="scientific">Candidatus Acutalibacter pullistercoris</name>
    <dbReference type="NCBI Taxonomy" id="2838418"/>
    <lineage>
        <taxon>Bacteria</taxon>
        <taxon>Bacillati</taxon>
        <taxon>Bacillota</taxon>
        <taxon>Clostridia</taxon>
        <taxon>Eubacteriales</taxon>
        <taxon>Acutalibacteraceae</taxon>
        <taxon>Acutalibacter</taxon>
    </lineage>
</organism>
<proteinExistence type="inferred from homology"/>
<feature type="binding site" evidence="9">
    <location>
        <position position="176"/>
    </location>
    <ligand>
        <name>substrate</name>
    </ligand>
</feature>
<evidence type="ECO:0000256" key="5">
    <source>
        <dbReference type="ARBA" id="ARBA00022432"/>
    </source>
</evidence>
<evidence type="ECO:0000256" key="3">
    <source>
        <dbReference type="ARBA" id="ARBA00011940"/>
    </source>
</evidence>
<dbReference type="AlphaFoldDB" id="A0A9D1YBF5"/>
<dbReference type="GO" id="GO:0005829">
    <property type="term" value="C:cytosol"/>
    <property type="evidence" value="ECO:0007669"/>
    <property type="project" value="TreeGrafter"/>
</dbReference>
<dbReference type="InterPro" id="IPR013785">
    <property type="entry name" value="Aldolase_TIM"/>
</dbReference>
<evidence type="ECO:0000256" key="8">
    <source>
        <dbReference type="ARBA" id="ARBA00023235"/>
    </source>
</evidence>
<dbReference type="GO" id="GO:0004807">
    <property type="term" value="F:triose-phosphate isomerase activity"/>
    <property type="evidence" value="ECO:0007669"/>
    <property type="project" value="UniProtKB-UniRule"/>
</dbReference>
<feature type="binding site" evidence="9">
    <location>
        <begin position="13"/>
        <end position="15"/>
    </location>
    <ligand>
        <name>substrate</name>
    </ligand>
</feature>
<dbReference type="InterPro" id="IPR020861">
    <property type="entry name" value="Triosephosphate_isomerase_AS"/>
</dbReference>
<comment type="caution">
    <text evidence="11">The sequence shown here is derived from an EMBL/GenBank/DDBJ whole genome shotgun (WGS) entry which is preliminary data.</text>
</comment>
<feature type="active site" description="Proton acceptor" evidence="9">
    <location>
        <position position="170"/>
    </location>
</feature>
<dbReference type="GO" id="GO:0006094">
    <property type="term" value="P:gluconeogenesis"/>
    <property type="evidence" value="ECO:0007669"/>
    <property type="project" value="UniProtKB-UniRule"/>
</dbReference>
<keyword evidence="6 9" id="KW-0963">Cytoplasm</keyword>
<gene>
    <name evidence="9 11" type="primary">tpiA</name>
    <name evidence="11" type="ORF">H9838_01560</name>
</gene>
<comment type="subcellular location">
    <subcellularLocation>
        <location evidence="9 10">Cytoplasm</location>
    </subcellularLocation>
</comment>
<comment type="subunit">
    <text evidence="9 10">Homodimer.</text>
</comment>
<dbReference type="GO" id="GO:0019563">
    <property type="term" value="P:glycerol catabolic process"/>
    <property type="evidence" value="ECO:0007669"/>
    <property type="project" value="TreeGrafter"/>
</dbReference>
<keyword evidence="7 9" id="KW-0324">Glycolysis</keyword>
<evidence type="ECO:0000256" key="1">
    <source>
        <dbReference type="ARBA" id="ARBA00004680"/>
    </source>
</evidence>
<evidence type="ECO:0000313" key="12">
    <source>
        <dbReference type="Proteomes" id="UP000823915"/>
    </source>
</evidence>
<comment type="function">
    <text evidence="9">Involved in the gluconeogenesis. Catalyzes stereospecifically the conversion of dihydroxyacetone phosphate (DHAP) to D-glyceraldehyde-3-phosphate (G3P).</text>
</comment>
<evidence type="ECO:0000256" key="4">
    <source>
        <dbReference type="ARBA" id="ARBA00019397"/>
    </source>
</evidence>
<dbReference type="CDD" id="cd00311">
    <property type="entry name" value="TIM"/>
    <property type="match status" value="1"/>
</dbReference>
<evidence type="ECO:0000256" key="7">
    <source>
        <dbReference type="ARBA" id="ARBA00023152"/>
    </source>
</evidence>
<dbReference type="EMBL" id="DXDU01000021">
    <property type="protein sequence ID" value="HIY25843.1"/>
    <property type="molecule type" value="Genomic_DNA"/>
</dbReference>
<dbReference type="FunFam" id="3.20.20.70:FF:000016">
    <property type="entry name" value="Triosephosphate isomerase"/>
    <property type="match status" value="1"/>
</dbReference>
<feature type="binding site" evidence="9">
    <location>
        <position position="216"/>
    </location>
    <ligand>
        <name>substrate</name>
    </ligand>
</feature>
<reference evidence="11" key="1">
    <citation type="journal article" date="2021" name="PeerJ">
        <title>Extensive microbial diversity within the chicken gut microbiome revealed by metagenomics and culture.</title>
        <authorList>
            <person name="Gilroy R."/>
            <person name="Ravi A."/>
            <person name="Getino M."/>
            <person name="Pursley I."/>
            <person name="Horton D.L."/>
            <person name="Alikhan N.F."/>
            <person name="Baker D."/>
            <person name="Gharbi K."/>
            <person name="Hall N."/>
            <person name="Watson M."/>
            <person name="Adriaenssens E.M."/>
            <person name="Foster-Nyarko E."/>
            <person name="Jarju S."/>
            <person name="Secka A."/>
            <person name="Antonio M."/>
            <person name="Oren A."/>
            <person name="Chaudhuri R.R."/>
            <person name="La Ragione R."/>
            <person name="Hildebrand F."/>
            <person name="Pallen M.J."/>
        </authorList>
    </citation>
    <scope>NUCLEOTIDE SEQUENCE</scope>
    <source>
        <strain evidence="11">1282</strain>
    </source>
</reference>
<dbReference type="GO" id="GO:0006096">
    <property type="term" value="P:glycolytic process"/>
    <property type="evidence" value="ECO:0007669"/>
    <property type="project" value="UniProtKB-UniRule"/>
</dbReference>
<feature type="active site" description="Electrophile" evidence="9">
    <location>
        <position position="98"/>
    </location>
</feature>
<dbReference type="EC" id="5.3.1.1" evidence="3 9"/>